<keyword evidence="8" id="KW-0507">mRNA processing</keyword>
<organism evidence="25 26">
    <name type="scientific">Strigamia maritima</name>
    <name type="common">European centipede</name>
    <name type="synonym">Geophilus maritimus</name>
    <dbReference type="NCBI Taxonomy" id="126957"/>
    <lineage>
        <taxon>Eukaryota</taxon>
        <taxon>Metazoa</taxon>
        <taxon>Ecdysozoa</taxon>
        <taxon>Arthropoda</taxon>
        <taxon>Myriapoda</taxon>
        <taxon>Chilopoda</taxon>
        <taxon>Pleurostigmophora</taxon>
        <taxon>Geophilomorpha</taxon>
        <taxon>Linotaeniidae</taxon>
        <taxon>Strigamia</taxon>
    </lineage>
</organism>
<keyword evidence="13" id="KW-0805">Transcription regulation</keyword>
<dbReference type="GO" id="GO:0003677">
    <property type="term" value="F:DNA binding"/>
    <property type="evidence" value="ECO:0007669"/>
    <property type="project" value="UniProtKB-KW"/>
</dbReference>
<dbReference type="GO" id="GO:0016607">
    <property type="term" value="C:nuclear speck"/>
    <property type="evidence" value="ECO:0007669"/>
    <property type="project" value="UniProtKB-SubCell"/>
</dbReference>
<evidence type="ECO:0000256" key="5">
    <source>
        <dbReference type="ARBA" id="ARBA00022481"/>
    </source>
</evidence>
<evidence type="ECO:0000313" key="25">
    <source>
        <dbReference type="EnsemblMetazoa" id="SMAR013846-PA"/>
    </source>
</evidence>
<evidence type="ECO:0000256" key="10">
    <source>
        <dbReference type="ARBA" id="ARBA00022843"/>
    </source>
</evidence>
<evidence type="ECO:0000256" key="18">
    <source>
        <dbReference type="ARBA" id="ARBA00023187"/>
    </source>
</evidence>
<feature type="region of interest" description="Disordered" evidence="22">
    <location>
        <begin position="336"/>
        <end position="387"/>
    </location>
</feature>
<comment type="similarity">
    <text evidence="3">Belongs to the pinin family.</text>
</comment>
<keyword evidence="7" id="KW-0597">Phosphoprotein</keyword>
<dbReference type="Pfam" id="PF04696">
    <property type="entry name" value="Pinin_SDK_memA"/>
    <property type="match status" value="1"/>
</dbReference>
<keyword evidence="14 21" id="KW-0175">Coiled coil</keyword>
<dbReference type="InterPro" id="IPR006786">
    <property type="entry name" value="Pinin_SDK_MemA"/>
</dbReference>
<name>T1JJ15_STRMM</name>
<comment type="subunit">
    <text evidence="20">Found in a mRNA splicing-dependent exon junction complex (EJC). Found in a complex with SR proteins. Found in a mRNP complex with RNPS1. Component of the PSAP complex consisting of RNPS1, SAP18 and PNN. Interacts with PNISR, CTBP1, CTBP2, KRT8, KRT18, KRT19, PS1D/PNO40, PPIG, RNPS1, SFRS4 and SRRM2. Identified in the spliceosome C complex.</text>
</comment>
<feature type="compositionally biased region" description="Basic and acidic residues" evidence="22">
    <location>
        <begin position="65"/>
        <end position="80"/>
    </location>
</feature>
<dbReference type="AlphaFoldDB" id="T1JJ15"/>
<feature type="domain" description="Pinin/SDK" evidence="24">
    <location>
        <begin position="1"/>
        <end position="148"/>
    </location>
</feature>
<accession>T1JJ15</accession>
<evidence type="ECO:0000256" key="4">
    <source>
        <dbReference type="ARBA" id="ARBA00020056"/>
    </source>
</evidence>
<dbReference type="HOGENOM" id="CLU_051083_0_0_1"/>
<feature type="domain" description="Pinin/SDK/MemA protein" evidence="23">
    <location>
        <begin position="156"/>
        <end position="277"/>
    </location>
</feature>
<feature type="compositionally biased region" description="Basic and acidic residues" evidence="22">
    <location>
        <begin position="405"/>
        <end position="422"/>
    </location>
</feature>
<keyword evidence="12" id="KW-0007">Acetylation</keyword>
<dbReference type="Proteomes" id="UP000014500">
    <property type="component" value="Unassembled WGS sequence"/>
</dbReference>
<evidence type="ECO:0000256" key="16">
    <source>
        <dbReference type="ARBA" id="ARBA00023159"/>
    </source>
</evidence>
<keyword evidence="10" id="KW-0832">Ubl conjugation</keyword>
<keyword evidence="11" id="KW-0965">Cell junction</keyword>
<feature type="compositionally biased region" description="Basic and acidic residues" evidence="22">
    <location>
        <begin position="372"/>
        <end position="387"/>
    </location>
</feature>
<feature type="coiled-coil region" evidence="21">
    <location>
        <begin position="179"/>
        <end position="228"/>
    </location>
</feature>
<protein>
    <recommendedName>
        <fullName evidence="4">Pinin</fullName>
    </recommendedName>
</protein>
<evidence type="ECO:0000256" key="3">
    <source>
        <dbReference type="ARBA" id="ARBA00010386"/>
    </source>
</evidence>
<reference evidence="26" key="1">
    <citation type="submission" date="2011-05" db="EMBL/GenBank/DDBJ databases">
        <authorList>
            <person name="Richards S.R."/>
            <person name="Qu J."/>
            <person name="Jiang H."/>
            <person name="Jhangiani S.N."/>
            <person name="Agravi P."/>
            <person name="Goodspeed R."/>
            <person name="Gross S."/>
            <person name="Mandapat C."/>
            <person name="Jackson L."/>
            <person name="Mathew T."/>
            <person name="Pu L."/>
            <person name="Thornton R."/>
            <person name="Saada N."/>
            <person name="Wilczek-Boney K.B."/>
            <person name="Lee S."/>
            <person name="Kovar C."/>
            <person name="Wu Y."/>
            <person name="Scherer S.E."/>
            <person name="Worley K.C."/>
            <person name="Muzny D.M."/>
            <person name="Gibbs R."/>
        </authorList>
    </citation>
    <scope>NUCLEOTIDE SEQUENCE</scope>
    <source>
        <strain evidence="26">Brora</strain>
    </source>
</reference>
<feature type="region of interest" description="Disordered" evidence="22">
    <location>
        <begin position="32"/>
        <end position="152"/>
    </location>
</feature>
<dbReference type="InterPro" id="IPR039853">
    <property type="entry name" value="Pinin"/>
</dbReference>
<dbReference type="PhylomeDB" id="T1JJ15"/>
<evidence type="ECO:0000256" key="11">
    <source>
        <dbReference type="ARBA" id="ARBA00022949"/>
    </source>
</evidence>
<dbReference type="PANTHER" id="PTHR12707:SF0">
    <property type="entry name" value="PININ"/>
    <property type="match status" value="1"/>
</dbReference>
<dbReference type="Pfam" id="PF04697">
    <property type="entry name" value="Pinin_SDK_N"/>
    <property type="match status" value="1"/>
</dbReference>
<evidence type="ECO:0000256" key="22">
    <source>
        <dbReference type="SAM" id="MobiDB-lite"/>
    </source>
</evidence>
<evidence type="ECO:0000256" key="14">
    <source>
        <dbReference type="ARBA" id="ARBA00023054"/>
    </source>
</evidence>
<evidence type="ECO:0000256" key="13">
    <source>
        <dbReference type="ARBA" id="ARBA00023015"/>
    </source>
</evidence>
<evidence type="ECO:0000256" key="19">
    <source>
        <dbReference type="ARBA" id="ARBA00023242"/>
    </source>
</evidence>
<keyword evidence="19" id="KW-0539">Nucleus</keyword>
<evidence type="ECO:0000313" key="26">
    <source>
        <dbReference type="Proteomes" id="UP000014500"/>
    </source>
</evidence>
<evidence type="ECO:0000256" key="9">
    <source>
        <dbReference type="ARBA" id="ARBA00022728"/>
    </source>
</evidence>
<evidence type="ECO:0000259" key="23">
    <source>
        <dbReference type="Pfam" id="PF04696"/>
    </source>
</evidence>
<evidence type="ECO:0000259" key="24">
    <source>
        <dbReference type="Pfam" id="PF04697"/>
    </source>
</evidence>
<sequence length="438" mass="49698">MAVAVVMKQNLEEQLEQAKECLKDLDANIKKLTGRDPNELRPGMRRGPMGPGGGGGGGGGGGLEARGRDRIITMGNRRDAGGMMDGPPAKRRALGGPFNRLGPRTGPRVNRGEDSGDDDDLPHKPTVQSSIVATPKEMKSRKDCLEEQKSDSRGLARNRRMFGLLLGTLQKFKDEETIKKEKETKRIEIEKKLEAAAEKEKEESKRERQELFLERRKRQANLRRLEHQMEVVKQHDEWELHQKNLLFFIQTKTKPSIFYLPGKHTLVTEERLKDSKKRVEALITERRAQMAEELQAMEQNRMPASEQQADIAEEVEVEMEEEPVLKDEEENDVIIGETEMKEDDDRPVGVVPESGNDLAAVDLNQTLEEGEVPSKEETNEKKNGDDVEMVVVKEEVETKTELDIEKQTVDSGMKTEDPEIFTKDQSLLTEKEFEPIYD</sequence>
<dbReference type="GO" id="GO:0071013">
    <property type="term" value="C:catalytic step 2 spliceosome"/>
    <property type="evidence" value="ECO:0007669"/>
    <property type="project" value="TreeGrafter"/>
</dbReference>
<dbReference type="EnsemblMetazoa" id="SMAR013846-RA">
    <property type="protein sequence ID" value="SMAR013846-PA"/>
    <property type="gene ID" value="SMAR013846"/>
</dbReference>
<evidence type="ECO:0000256" key="6">
    <source>
        <dbReference type="ARBA" id="ARBA00022499"/>
    </source>
</evidence>
<keyword evidence="5" id="KW-0488">Methylation</keyword>
<dbReference type="GO" id="GO:0008380">
    <property type="term" value="P:RNA splicing"/>
    <property type="evidence" value="ECO:0007669"/>
    <property type="project" value="UniProtKB-KW"/>
</dbReference>
<reference evidence="25" key="2">
    <citation type="submission" date="2015-02" db="UniProtKB">
        <authorList>
            <consortium name="EnsemblMetazoa"/>
        </authorList>
    </citation>
    <scope>IDENTIFICATION</scope>
</reference>
<keyword evidence="17" id="KW-0804">Transcription</keyword>
<keyword evidence="6" id="KW-1017">Isopeptide bond</keyword>
<evidence type="ECO:0000256" key="21">
    <source>
        <dbReference type="SAM" id="Coils"/>
    </source>
</evidence>
<dbReference type="EMBL" id="JH431868">
    <property type="status" value="NOT_ANNOTATED_CDS"/>
    <property type="molecule type" value="Genomic_DNA"/>
</dbReference>
<feature type="compositionally biased region" description="Basic and acidic residues" evidence="22">
    <location>
        <begin position="136"/>
        <end position="152"/>
    </location>
</feature>
<dbReference type="eggNOG" id="KOG3756">
    <property type="taxonomic scope" value="Eukaryota"/>
</dbReference>
<evidence type="ECO:0000256" key="15">
    <source>
        <dbReference type="ARBA" id="ARBA00023125"/>
    </source>
</evidence>
<keyword evidence="16" id="KW-0010">Activator</keyword>
<proteinExistence type="inferred from homology"/>
<evidence type="ECO:0000256" key="7">
    <source>
        <dbReference type="ARBA" id="ARBA00022553"/>
    </source>
</evidence>
<keyword evidence="15" id="KW-0238">DNA-binding</keyword>
<comment type="subcellular location">
    <subcellularLocation>
        <location evidence="2">Cell junction</location>
        <location evidence="2">Desmosome</location>
    </subcellularLocation>
    <subcellularLocation>
        <location evidence="1">Nucleus speckle</location>
    </subcellularLocation>
</comment>
<feature type="region of interest" description="Disordered" evidence="22">
    <location>
        <begin position="405"/>
        <end position="424"/>
    </location>
</feature>
<evidence type="ECO:0000256" key="20">
    <source>
        <dbReference type="ARBA" id="ARBA00025916"/>
    </source>
</evidence>
<dbReference type="STRING" id="126957.T1JJ15"/>
<evidence type="ECO:0000256" key="12">
    <source>
        <dbReference type="ARBA" id="ARBA00022990"/>
    </source>
</evidence>
<keyword evidence="26" id="KW-1185">Reference proteome</keyword>
<dbReference type="GO" id="GO:0006397">
    <property type="term" value="P:mRNA processing"/>
    <property type="evidence" value="ECO:0007669"/>
    <property type="project" value="UniProtKB-KW"/>
</dbReference>
<keyword evidence="18" id="KW-0508">mRNA splicing</keyword>
<evidence type="ECO:0000256" key="17">
    <source>
        <dbReference type="ARBA" id="ARBA00023163"/>
    </source>
</evidence>
<evidence type="ECO:0000256" key="1">
    <source>
        <dbReference type="ARBA" id="ARBA00004324"/>
    </source>
</evidence>
<evidence type="ECO:0000256" key="2">
    <source>
        <dbReference type="ARBA" id="ARBA00004568"/>
    </source>
</evidence>
<dbReference type="GO" id="GO:0030057">
    <property type="term" value="C:desmosome"/>
    <property type="evidence" value="ECO:0007669"/>
    <property type="project" value="UniProtKB-SubCell"/>
</dbReference>
<evidence type="ECO:0000256" key="8">
    <source>
        <dbReference type="ARBA" id="ARBA00022664"/>
    </source>
</evidence>
<dbReference type="PANTHER" id="PTHR12707">
    <property type="entry name" value="PINN"/>
    <property type="match status" value="1"/>
</dbReference>
<keyword evidence="9" id="KW-0747">Spliceosome</keyword>
<feature type="compositionally biased region" description="Gly residues" evidence="22">
    <location>
        <begin position="49"/>
        <end position="64"/>
    </location>
</feature>
<dbReference type="OMA" id="NVRNRRM"/>
<dbReference type="InterPro" id="IPR006787">
    <property type="entry name" value="Pinin_SDK_N"/>
</dbReference>